<reference evidence="3" key="2">
    <citation type="submission" date="2025-04" db="UniProtKB">
        <authorList>
            <consortium name="RefSeq"/>
        </authorList>
    </citation>
    <scope>IDENTIFICATION</scope>
    <source>
        <tissue evidence="3">Whole body</tissue>
    </source>
</reference>
<dbReference type="GeneID" id="112693106"/>
<dbReference type="PANTHER" id="PTHR47771">
    <property type="entry name" value="LD27203P-RELATED"/>
    <property type="match status" value="1"/>
</dbReference>
<evidence type="ECO:0000313" key="2">
    <source>
        <dbReference type="Proteomes" id="UP000694846"/>
    </source>
</evidence>
<proteinExistence type="predicted"/>
<keyword evidence="2" id="KW-1185">Reference proteome</keyword>
<gene>
    <name evidence="3" type="primary">LOC112693106</name>
    <name evidence="1" type="ORF">g.44396</name>
</gene>
<reference evidence="1" key="1">
    <citation type="submission" date="2018-04" db="EMBL/GenBank/DDBJ databases">
        <title>Transcriptome assembly of Sipha flava.</title>
        <authorList>
            <person name="Scully E.D."/>
            <person name="Geib S.M."/>
            <person name="Palmer N.A."/>
            <person name="Koch K."/>
            <person name="Bradshaw J."/>
            <person name="Heng-Moss T."/>
            <person name="Sarath G."/>
        </authorList>
    </citation>
    <scope>NUCLEOTIDE SEQUENCE</scope>
</reference>
<dbReference type="PANTHER" id="PTHR47771:SF12">
    <property type="entry name" value="HL02234P-RELATED"/>
    <property type="match status" value="1"/>
</dbReference>
<organism evidence="1">
    <name type="scientific">Sipha flava</name>
    <name type="common">yellow sugarcane aphid</name>
    <dbReference type="NCBI Taxonomy" id="143950"/>
    <lineage>
        <taxon>Eukaryota</taxon>
        <taxon>Metazoa</taxon>
        <taxon>Ecdysozoa</taxon>
        <taxon>Arthropoda</taxon>
        <taxon>Hexapoda</taxon>
        <taxon>Insecta</taxon>
        <taxon>Pterygota</taxon>
        <taxon>Neoptera</taxon>
        <taxon>Paraneoptera</taxon>
        <taxon>Hemiptera</taxon>
        <taxon>Sternorrhyncha</taxon>
        <taxon>Aphidomorpha</taxon>
        <taxon>Aphidoidea</taxon>
        <taxon>Aphididae</taxon>
        <taxon>Sipha</taxon>
    </lineage>
</organism>
<dbReference type="AlphaFoldDB" id="A0A2S2R3D3"/>
<protein>
    <submittedName>
        <fullName evidence="3">Uncharacterized protein LOC112693106</fullName>
    </submittedName>
</protein>
<accession>A0A2S2R3D3</accession>
<evidence type="ECO:0000313" key="1">
    <source>
        <dbReference type="EMBL" id="MBY84551.1"/>
    </source>
</evidence>
<sequence length="222" mass="24561">MDIVLPIWITHTSPTSPRRTYNIASAQLQFADTTSPANMQVWISLLVVACVSLAMVSAEAEKTGAEKPVEKKQGKRGLWGLGYGYGGHSEWDGLSNYGLLGSDHSYGHVSSSVHVTKEVPVIVEKPIIVPVEKHVPYPVAVEKHVPYPVHVEKHVPVHIDRPVPYPVKVPVKIPYAQPVPYPVYVQKHVPVYVKEHHGHGYGSFDFGHDHGFGYSSSYAIHH</sequence>
<dbReference type="EMBL" id="GGMS01015348">
    <property type="protein sequence ID" value="MBY84551.1"/>
    <property type="molecule type" value="Transcribed_RNA"/>
</dbReference>
<evidence type="ECO:0000313" key="3">
    <source>
        <dbReference type="RefSeq" id="XP_025423810.1"/>
    </source>
</evidence>
<name>A0A2S2R3D3_9HEMI</name>
<dbReference type="OrthoDB" id="7493578at2759"/>
<dbReference type="RefSeq" id="XP_025423810.1">
    <property type="nucleotide sequence ID" value="XM_025568025.1"/>
</dbReference>
<dbReference type="Proteomes" id="UP000694846">
    <property type="component" value="Unplaced"/>
</dbReference>